<feature type="domain" description="HTH iclR-type" evidence="4">
    <location>
        <begin position="10"/>
        <end position="69"/>
    </location>
</feature>
<feature type="domain" description="IclR-ED" evidence="5">
    <location>
        <begin position="63"/>
        <end position="243"/>
    </location>
</feature>
<sequence>MSEAATPKEHRTVSRVTGILEYVSRHGGARTQELADALDAPKSSVFGLVKGLVSTGYLVEEGGVHRLGPALGSLLPRTAQDLASAALPTLEALRDHFGETAMLGTAVGDSLVYASAAESRQLIRYSAPLRTRRPLYPPSAGKVLLAHRPQKRRDAYLRTLLPDPGGYEAARADLAEVRARGVAFNRGETLPDVTAAARPVLVDGEVRAVIAVAGPTSRTADRLPAIADALLDAVSAVAARLGATTQRTQTEKREQMEQREH</sequence>
<dbReference type="Gene3D" id="1.10.10.10">
    <property type="entry name" value="Winged helix-like DNA-binding domain superfamily/Winged helix DNA-binding domain"/>
    <property type="match status" value="1"/>
</dbReference>
<gene>
    <name evidence="6" type="ORF">KY5_0318</name>
</gene>
<evidence type="ECO:0000313" key="7">
    <source>
        <dbReference type="Proteomes" id="UP000221011"/>
    </source>
</evidence>
<dbReference type="GO" id="GO:0045892">
    <property type="term" value="P:negative regulation of DNA-templated transcription"/>
    <property type="evidence" value="ECO:0007669"/>
    <property type="project" value="TreeGrafter"/>
</dbReference>
<dbReference type="RefSeq" id="WP_098240464.1">
    <property type="nucleotide sequence ID" value="NZ_CP022685.1"/>
</dbReference>
<keyword evidence="1" id="KW-0805">Transcription regulation</keyword>
<evidence type="ECO:0000259" key="4">
    <source>
        <dbReference type="PROSITE" id="PS51077"/>
    </source>
</evidence>
<dbReference type="SMART" id="SM00346">
    <property type="entry name" value="HTH_ICLR"/>
    <property type="match status" value="1"/>
</dbReference>
<protein>
    <submittedName>
        <fullName evidence="6">Transcriptional regulator, IclR family</fullName>
    </submittedName>
</protein>
<keyword evidence="7" id="KW-1185">Reference proteome</keyword>
<dbReference type="InterPro" id="IPR036388">
    <property type="entry name" value="WH-like_DNA-bd_sf"/>
</dbReference>
<proteinExistence type="predicted"/>
<evidence type="ECO:0000313" key="6">
    <source>
        <dbReference type="EMBL" id="ATL25336.1"/>
    </source>
</evidence>
<dbReference type="InterPro" id="IPR036390">
    <property type="entry name" value="WH_DNA-bd_sf"/>
</dbReference>
<keyword evidence="2" id="KW-0238">DNA-binding</keyword>
<organism evidence="6 7">
    <name type="scientific">Streptomyces formicae</name>
    <dbReference type="NCBI Taxonomy" id="1616117"/>
    <lineage>
        <taxon>Bacteria</taxon>
        <taxon>Bacillati</taxon>
        <taxon>Actinomycetota</taxon>
        <taxon>Actinomycetes</taxon>
        <taxon>Kitasatosporales</taxon>
        <taxon>Streptomycetaceae</taxon>
        <taxon>Streptomyces</taxon>
    </lineage>
</organism>
<dbReference type="InterPro" id="IPR014757">
    <property type="entry name" value="Tscrpt_reg_IclR_C"/>
</dbReference>
<dbReference type="InterPro" id="IPR050707">
    <property type="entry name" value="HTH_MetabolicPath_Reg"/>
</dbReference>
<dbReference type="InterPro" id="IPR029016">
    <property type="entry name" value="GAF-like_dom_sf"/>
</dbReference>
<reference evidence="6 7" key="1">
    <citation type="submission" date="2017-08" db="EMBL/GenBank/DDBJ databases">
        <title>Complete Genome Sequence of Streptomyces formicae KY5, the formicamycin producer.</title>
        <authorList>
            <person name="Holmes N.A."/>
            <person name="Devine R."/>
            <person name="Qin Z."/>
            <person name="Seipke R.F."/>
            <person name="Wilkinson B."/>
            <person name="Hutchings M.I."/>
        </authorList>
    </citation>
    <scope>NUCLEOTIDE SEQUENCE [LARGE SCALE GENOMIC DNA]</scope>
    <source>
        <strain evidence="6 7">KY5</strain>
    </source>
</reference>
<evidence type="ECO:0000256" key="1">
    <source>
        <dbReference type="ARBA" id="ARBA00023015"/>
    </source>
</evidence>
<dbReference type="Pfam" id="PF01614">
    <property type="entry name" value="IclR_C"/>
    <property type="match status" value="1"/>
</dbReference>
<evidence type="ECO:0000256" key="3">
    <source>
        <dbReference type="ARBA" id="ARBA00023163"/>
    </source>
</evidence>
<dbReference type="InterPro" id="IPR005471">
    <property type="entry name" value="Tscrpt_reg_IclR_N"/>
</dbReference>
<dbReference type="SUPFAM" id="SSF55781">
    <property type="entry name" value="GAF domain-like"/>
    <property type="match status" value="1"/>
</dbReference>
<dbReference type="PROSITE" id="PS51078">
    <property type="entry name" value="ICLR_ED"/>
    <property type="match status" value="1"/>
</dbReference>
<dbReference type="AlphaFoldDB" id="A0A291Q1G9"/>
<keyword evidence="3" id="KW-0804">Transcription</keyword>
<dbReference type="Pfam" id="PF09339">
    <property type="entry name" value="HTH_IclR"/>
    <property type="match status" value="1"/>
</dbReference>
<dbReference type="EMBL" id="CP022685">
    <property type="protein sequence ID" value="ATL25336.1"/>
    <property type="molecule type" value="Genomic_DNA"/>
</dbReference>
<evidence type="ECO:0000256" key="2">
    <source>
        <dbReference type="ARBA" id="ARBA00023125"/>
    </source>
</evidence>
<dbReference type="PROSITE" id="PS51077">
    <property type="entry name" value="HTH_ICLR"/>
    <property type="match status" value="1"/>
</dbReference>
<dbReference type="PANTHER" id="PTHR30136">
    <property type="entry name" value="HELIX-TURN-HELIX TRANSCRIPTIONAL REGULATOR, ICLR FAMILY"/>
    <property type="match status" value="1"/>
</dbReference>
<accession>A0A291Q1G9</accession>
<dbReference type="Proteomes" id="UP000221011">
    <property type="component" value="Chromosome"/>
</dbReference>
<dbReference type="KEGG" id="sfk:KY5_0318"/>
<dbReference type="Gene3D" id="3.30.450.40">
    <property type="match status" value="1"/>
</dbReference>
<dbReference type="PANTHER" id="PTHR30136:SF35">
    <property type="entry name" value="HTH-TYPE TRANSCRIPTIONAL REGULATOR RV1719"/>
    <property type="match status" value="1"/>
</dbReference>
<dbReference type="GO" id="GO:0003700">
    <property type="term" value="F:DNA-binding transcription factor activity"/>
    <property type="evidence" value="ECO:0007669"/>
    <property type="project" value="TreeGrafter"/>
</dbReference>
<evidence type="ECO:0000259" key="5">
    <source>
        <dbReference type="PROSITE" id="PS51078"/>
    </source>
</evidence>
<dbReference type="SUPFAM" id="SSF46785">
    <property type="entry name" value="Winged helix' DNA-binding domain"/>
    <property type="match status" value="1"/>
</dbReference>
<name>A0A291Q1G9_9ACTN</name>
<dbReference type="GO" id="GO:0003677">
    <property type="term" value="F:DNA binding"/>
    <property type="evidence" value="ECO:0007669"/>
    <property type="project" value="UniProtKB-KW"/>
</dbReference>